<proteinExistence type="predicted"/>
<dbReference type="Pfam" id="PF03061">
    <property type="entry name" value="4HBT"/>
    <property type="match status" value="1"/>
</dbReference>
<evidence type="ECO:0000256" key="1">
    <source>
        <dbReference type="ARBA" id="ARBA00022801"/>
    </source>
</evidence>
<dbReference type="InterPro" id="IPR029069">
    <property type="entry name" value="HotDog_dom_sf"/>
</dbReference>
<sequence>MVYGDGLENRCSCKGTVGSNPTPSATIYGLDFLYKTEGRYELTKEEHYRKLERMYASAPTTKYYMSTIQVSEGHAEVILPVRHDFLHVAGTAHAAVYCKLLDEATVFAVSSVVHDVFVLTASLNIYLTRPVSEGEEMKAIGRVVHCTRRLFIAEAELVDSDGREIARGSGIFMRSTIPLSPEIGYK</sequence>
<dbReference type="SUPFAM" id="SSF54637">
    <property type="entry name" value="Thioesterase/thiol ester dehydrase-isomerase"/>
    <property type="match status" value="1"/>
</dbReference>
<evidence type="ECO:0000313" key="3">
    <source>
        <dbReference type="EMBL" id="GAH91668.1"/>
    </source>
</evidence>
<name>X1LC07_9ZZZZ</name>
<protein>
    <recommendedName>
        <fullName evidence="2">Thioesterase domain-containing protein</fullName>
    </recommendedName>
</protein>
<feature type="domain" description="Thioesterase" evidence="2">
    <location>
        <begin position="90"/>
        <end position="165"/>
    </location>
</feature>
<dbReference type="Gene3D" id="3.10.129.10">
    <property type="entry name" value="Hotdog Thioesterase"/>
    <property type="match status" value="1"/>
</dbReference>
<evidence type="ECO:0000259" key="2">
    <source>
        <dbReference type="Pfam" id="PF03061"/>
    </source>
</evidence>
<dbReference type="NCBIfam" id="TIGR00369">
    <property type="entry name" value="unchar_dom_1"/>
    <property type="match status" value="1"/>
</dbReference>
<accession>X1LC07</accession>
<dbReference type="AlphaFoldDB" id="X1LC07"/>
<dbReference type="GO" id="GO:0016787">
    <property type="term" value="F:hydrolase activity"/>
    <property type="evidence" value="ECO:0007669"/>
    <property type="project" value="UniProtKB-KW"/>
</dbReference>
<organism evidence="3">
    <name type="scientific">marine sediment metagenome</name>
    <dbReference type="NCBI Taxonomy" id="412755"/>
    <lineage>
        <taxon>unclassified sequences</taxon>
        <taxon>metagenomes</taxon>
        <taxon>ecological metagenomes</taxon>
    </lineage>
</organism>
<gene>
    <name evidence="3" type="ORF">S06H3_06244</name>
</gene>
<dbReference type="EMBL" id="BARV01002411">
    <property type="protein sequence ID" value="GAH91668.1"/>
    <property type="molecule type" value="Genomic_DNA"/>
</dbReference>
<dbReference type="InterPro" id="IPR006683">
    <property type="entry name" value="Thioestr_dom"/>
</dbReference>
<dbReference type="CDD" id="cd03443">
    <property type="entry name" value="PaaI_thioesterase"/>
    <property type="match status" value="1"/>
</dbReference>
<dbReference type="InterPro" id="IPR003736">
    <property type="entry name" value="PAAI_dom"/>
</dbReference>
<comment type="caution">
    <text evidence="3">The sequence shown here is derived from an EMBL/GenBank/DDBJ whole genome shotgun (WGS) entry which is preliminary data.</text>
</comment>
<reference evidence="3" key="1">
    <citation type="journal article" date="2014" name="Front. Microbiol.">
        <title>High frequency of phylogenetically diverse reductive dehalogenase-homologous genes in deep subseafloor sedimentary metagenomes.</title>
        <authorList>
            <person name="Kawai M."/>
            <person name="Futagami T."/>
            <person name="Toyoda A."/>
            <person name="Takaki Y."/>
            <person name="Nishi S."/>
            <person name="Hori S."/>
            <person name="Arai W."/>
            <person name="Tsubouchi T."/>
            <person name="Morono Y."/>
            <person name="Uchiyama I."/>
            <person name="Ito T."/>
            <person name="Fujiyama A."/>
            <person name="Inagaki F."/>
            <person name="Takami H."/>
        </authorList>
    </citation>
    <scope>NUCLEOTIDE SEQUENCE</scope>
    <source>
        <strain evidence="3">Expedition CK06-06</strain>
    </source>
</reference>
<keyword evidence="1" id="KW-0378">Hydrolase</keyword>